<dbReference type="GO" id="GO:0004803">
    <property type="term" value="F:transposase activity"/>
    <property type="evidence" value="ECO:0007669"/>
    <property type="project" value="InterPro"/>
</dbReference>
<dbReference type="InterPro" id="IPR002525">
    <property type="entry name" value="Transp_IS110-like_N"/>
</dbReference>
<sequence length="88" mass="9094">MTDTSGIDVFLGLDVGKGEHHATAVIPAGKKAFDKRLPNTEPKLLGLFAKLQAKHGTALVVVERPASIGALPLEVANGMGCPAAFCRG</sequence>
<dbReference type="Pfam" id="PF01548">
    <property type="entry name" value="DEDD_Tnp_IS110"/>
    <property type="match status" value="1"/>
</dbReference>
<dbReference type="AlphaFoldDB" id="A0A918RIY5"/>
<organism evidence="2 3">
    <name type="scientific">Streptomyces subrutilus</name>
    <dbReference type="NCBI Taxonomy" id="36818"/>
    <lineage>
        <taxon>Bacteria</taxon>
        <taxon>Bacillati</taxon>
        <taxon>Actinomycetota</taxon>
        <taxon>Actinomycetes</taxon>
        <taxon>Kitasatosporales</taxon>
        <taxon>Streptomycetaceae</taxon>
        <taxon>Streptomyces</taxon>
    </lineage>
</organism>
<evidence type="ECO:0000313" key="2">
    <source>
        <dbReference type="EMBL" id="GHA00787.1"/>
    </source>
</evidence>
<reference evidence="2" key="2">
    <citation type="submission" date="2020-09" db="EMBL/GenBank/DDBJ databases">
        <authorList>
            <person name="Sun Q."/>
            <person name="Ohkuma M."/>
        </authorList>
    </citation>
    <scope>NUCLEOTIDE SEQUENCE</scope>
    <source>
        <strain evidence="2">JCM 4834</strain>
    </source>
</reference>
<evidence type="ECO:0000259" key="1">
    <source>
        <dbReference type="Pfam" id="PF01548"/>
    </source>
</evidence>
<accession>A0A918RIY5</accession>
<dbReference type="GO" id="GO:0003677">
    <property type="term" value="F:DNA binding"/>
    <property type="evidence" value="ECO:0007669"/>
    <property type="project" value="InterPro"/>
</dbReference>
<feature type="domain" description="Transposase IS110-like N-terminal" evidence="1">
    <location>
        <begin position="11"/>
        <end position="84"/>
    </location>
</feature>
<protein>
    <recommendedName>
        <fullName evidence="1">Transposase IS110-like N-terminal domain-containing protein</fullName>
    </recommendedName>
</protein>
<dbReference type="EMBL" id="BMVX01000072">
    <property type="protein sequence ID" value="GHA00787.1"/>
    <property type="molecule type" value="Genomic_DNA"/>
</dbReference>
<name>A0A918RIY5_9ACTN</name>
<proteinExistence type="predicted"/>
<evidence type="ECO:0000313" key="3">
    <source>
        <dbReference type="Proteomes" id="UP000634660"/>
    </source>
</evidence>
<reference evidence="2" key="1">
    <citation type="journal article" date="2014" name="Int. J. Syst. Evol. Microbiol.">
        <title>Complete genome sequence of Corynebacterium casei LMG S-19264T (=DSM 44701T), isolated from a smear-ripened cheese.</title>
        <authorList>
            <consortium name="US DOE Joint Genome Institute (JGI-PGF)"/>
            <person name="Walter F."/>
            <person name="Albersmeier A."/>
            <person name="Kalinowski J."/>
            <person name="Ruckert C."/>
        </authorList>
    </citation>
    <scope>NUCLEOTIDE SEQUENCE</scope>
    <source>
        <strain evidence="2">JCM 4834</strain>
    </source>
</reference>
<comment type="caution">
    <text evidence="2">The sequence shown here is derived from an EMBL/GenBank/DDBJ whole genome shotgun (WGS) entry which is preliminary data.</text>
</comment>
<dbReference type="Proteomes" id="UP000634660">
    <property type="component" value="Unassembled WGS sequence"/>
</dbReference>
<gene>
    <name evidence="2" type="ORF">GCM10010371_69810</name>
</gene>
<dbReference type="GO" id="GO:0006313">
    <property type="term" value="P:DNA transposition"/>
    <property type="evidence" value="ECO:0007669"/>
    <property type="project" value="InterPro"/>
</dbReference>